<gene>
    <name evidence="11" type="ORF">SAMN05661003_1042</name>
</gene>
<dbReference type="PANTHER" id="PTHR43304">
    <property type="entry name" value="PHYTOCHROME-LIKE PROTEIN CPH1"/>
    <property type="match status" value="1"/>
</dbReference>
<dbReference type="InterPro" id="IPR003594">
    <property type="entry name" value="HATPase_dom"/>
</dbReference>
<sequence length="834" mass="94218">MKCRCLWALLLGLLFVAPAQAGELTIGVLSFQPKPVAARTWSELEAYLNRLEPQLNVRILPLAQDELETAISERQIDFVFTNPAQYIRFRTLYGLSAPLVTLVRSNGIRSFYSFGGTIFARADNASVNCLEDLAGKRVAIAFDSAFGAAQVQQYELFLAGLPLVQPDHYVVTGLPHDKMVLAVLEGRADVGFARAGTIERMAAAGTIDPAQLKVIHLQQFIDYPVMVSTHLYPEWPLASLRHVPSEQKKWLIAALLKVELPVSSGSVFALKGFQPPADYSSTEQLMRDLRVAPFDELPEMRIADVWQTYRGTLVLSGMLFGVVSLLGIYLYFSRRQLKLERQRLDNVLHGTSAGTWEWNVQTGETRFNERWAEMIGYALDDLAPISIQTWSDLVHPDDLKHAELALKRHFSGDSPVYECEFRLRHRDGHWVWVLDRGKVLSRTEEGQPLMMFGTHQDISERKLSELEKKRFDRIFDQSVNEIYLFDADTLRFLQANRAALDNLGYSEQELRQMTPLDIKPEYDLASFKQAIQPLVEGRADKVVFETVHQRKNGLSYPAEIHLQLVEIDNEAIYVAIVLDVAQRKKAEQSLRVALKELQRSNRDLEQFAYIASHDLREPLRMVSSYNRLLADRYGDRLDEDARDFLAYSLDGAQRMQQLINDLLAYSRLTTQGKAFEQLSLTMVVEEAQKNLQLLIEETGAAISCEAPVEVEGDRVQLIQLFQNLIGNSLKFHREGIVPAIRISATADSEAPSMVRVAVSDNGIGFDPSQAEEVFAMFKRLHDREQYAGSGIGLALCKRIVENHGGSIWCDPTPEIGTTFYLTLPVAVNRHRCSD</sequence>
<dbReference type="RefSeq" id="WP_092076996.1">
    <property type="nucleotide sequence ID" value="NZ_FNAQ01000004.1"/>
</dbReference>
<evidence type="ECO:0000259" key="8">
    <source>
        <dbReference type="PROSITE" id="PS50109"/>
    </source>
</evidence>
<keyword evidence="6" id="KW-1133">Transmembrane helix</keyword>
<keyword evidence="6" id="KW-0812">Transmembrane</keyword>
<keyword evidence="4" id="KW-0808">Transferase</keyword>
<evidence type="ECO:0000313" key="12">
    <source>
        <dbReference type="Proteomes" id="UP000243205"/>
    </source>
</evidence>
<dbReference type="SMART" id="SM00086">
    <property type="entry name" value="PAC"/>
    <property type="match status" value="2"/>
</dbReference>
<dbReference type="PANTHER" id="PTHR43304:SF1">
    <property type="entry name" value="PAC DOMAIN-CONTAINING PROTEIN"/>
    <property type="match status" value="1"/>
</dbReference>
<feature type="signal peptide" evidence="7">
    <location>
        <begin position="1"/>
        <end position="21"/>
    </location>
</feature>
<keyword evidence="6" id="KW-0472">Membrane</keyword>
<organism evidence="11 12">
    <name type="scientific">Desulfuromonas thiophila</name>
    <dbReference type="NCBI Taxonomy" id="57664"/>
    <lineage>
        <taxon>Bacteria</taxon>
        <taxon>Pseudomonadati</taxon>
        <taxon>Thermodesulfobacteriota</taxon>
        <taxon>Desulfuromonadia</taxon>
        <taxon>Desulfuromonadales</taxon>
        <taxon>Desulfuromonadaceae</taxon>
        <taxon>Desulfuromonas</taxon>
    </lineage>
</organism>
<evidence type="ECO:0000256" key="4">
    <source>
        <dbReference type="ARBA" id="ARBA00022679"/>
    </source>
</evidence>
<dbReference type="Pfam" id="PF02518">
    <property type="entry name" value="HATPase_c"/>
    <property type="match status" value="1"/>
</dbReference>
<dbReference type="InterPro" id="IPR004358">
    <property type="entry name" value="Sig_transdc_His_kin-like_C"/>
</dbReference>
<dbReference type="EMBL" id="FNAQ01000004">
    <property type="protein sequence ID" value="SDE12967.1"/>
    <property type="molecule type" value="Genomic_DNA"/>
</dbReference>
<feature type="chain" id="PRO_5017303079" description="histidine kinase" evidence="7">
    <location>
        <begin position="22"/>
        <end position="834"/>
    </location>
</feature>
<evidence type="ECO:0000259" key="10">
    <source>
        <dbReference type="PROSITE" id="PS50113"/>
    </source>
</evidence>
<dbReference type="EC" id="2.7.13.3" evidence="2"/>
<dbReference type="OrthoDB" id="9762798at2"/>
<keyword evidence="5" id="KW-0418">Kinase</keyword>
<accession>A0A1G7AEU0</accession>
<dbReference type="InterPro" id="IPR013655">
    <property type="entry name" value="PAS_fold_3"/>
</dbReference>
<feature type="domain" description="PAC" evidence="10">
    <location>
        <begin position="417"/>
        <end position="470"/>
    </location>
</feature>
<dbReference type="SUPFAM" id="SSF55874">
    <property type="entry name" value="ATPase domain of HSP90 chaperone/DNA topoisomerase II/histidine kinase"/>
    <property type="match status" value="1"/>
</dbReference>
<dbReference type="SUPFAM" id="SSF55785">
    <property type="entry name" value="PYP-like sensor domain (PAS domain)"/>
    <property type="match status" value="2"/>
</dbReference>
<evidence type="ECO:0000256" key="6">
    <source>
        <dbReference type="SAM" id="Phobius"/>
    </source>
</evidence>
<dbReference type="InterPro" id="IPR035965">
    <property type="entry name" value="PAS-like_dom_sf"/>
</dbReference>
<dbReference type="Pfam" id="PF08447">
    <property type="entry name" value="PAS_3"/>
    <property type="match status" value="1"/>
</dbReference>
<evidence type="ECO:0000256" key="1">
    <source>
        <dbReference type="ARBA" id="ARBA00000085"/>
    </source>
</evidence>
<dbReference type="PROSITE" id="PS50112">
    <property type="entry name" value="PAS"/>
    <property type="match status" value="2"/>
</dbReference>
<dbReference type="Gene3D" id="1.10.287.130">
    <property type="match status" value="1"/>
</dbReference>
<feature type="domain" description="PAS" evidence="9">
    <location>
        <begin position="467"/>
        <end position="538"/>
    </location>
</feature>
<reference evidence="12" key="1">
    <citation type="submission" date="2016-10" db="EMBL/GenBank/DDBJ databases">
        <authorList>
            <person name="Varghese N."/>
            <person name="Submissions S."/>
        </authorList>
    </citation>
    <scope>NUCLEOTIDE SEQUENCE [LARGE SCALE GENOMIC DNA]</scope>
    <source>
        <strain evidence="12">DSM 8987</strain>
    </source>
</reference>
<dbReference type="SUPFAM" id="SSF47384">
    <property type="entry name" value="Homodimeric domain of signal transducing histidine kinase"/>
    <property type="match status" value="1"/>
</dbReference>
<dbReference type="PROSITE" id="PS50113">
    <property type="entry name" value="PAC"/>
    <property type="match status" value="1"/>
</dbReference>
<dbReference type="AlphaFoldDB" id="A0A1G7AEU0"/>
<evidence type="ECO:0000256" key="2">
    <source>
        <dbReference type="ARBA" id="ARBA00012438"/>
    </source>
</evidence>
<dbReference type="Pfam" id="PF13426">
    <property type="entry name" value="PAS_9"/>
    <property type="match status" value="1"/>
</dbReference>
<evidence type="ECO:0000256" key="7">
    <source>
        <dbReference type="SAM" id="SignalP"/>
    </source>
</evidence>
<dbReference type="PRINTS" id="PR00344">
    <property type="entry name" value="BCTRLSENSOR"/>
</dbReference>
<dbReference type="InterPro" id="IPR001610">
    <property type="entry name" value="PAC"/>
</dbReference>
<proteinExistence type="predicted"/>
<dbReference type="PROSITE" id="PS50109">
    <property type="entry name" value="HIS_KIN"/>
    <property type="match status" value="1"/>
</dbReference>
<feature type="domain" description="Histidine kinase" evidence="8">
    <location>
        <begin position="610"/>
        <end position="827"/>
    </location>
</feature>
<dbReference type="FunFam" id="3.30.565.10:FF:000006">
    <property type="entry name" value="Sensor histidine kinase WalK"/>
    <property type="match status" value="1"/>
</dbReference>
<dbReference type="InterPro" id="IPR000014">
    <property type="entry name" value="PAS"/>
</dbReference>
<feature type="domain" description="PAS" evidence="9">
    <location>
        <begin position="340"/>
        <end position="413"/>
    </location>
</feature>
<feature type="transmembrane region" description="Helical" evidence="6">
    <location>
        <begin position="313"/>
        <end position="332"/>
    </location>
</feature>
<dbReference type="Pfam" id="PF00512">
    <property type="entry name" value="HisKA"/>
    <property type="match status" value="1"/>
</dbReference>
<comment type="catalytic activity">
    <reaction evidence="1">
        <text>ATP + protein L-histidine = ADP + protein N-phospho-L-histidine.</text>
        <dbReference type="EC" id="2.7.13.3"/>
    </reaction>
</comment>
<dbReference type="SUPFAM" id="SSF53850">
    <property type="entry name" value="Periplasmic binding protein-like II"/>
    <property type="match status" value="1"/>
</dbReference>
<dbReference type="Gene3D" id="3.30.450.20">
    <property type="entry name" value="PAS domain"/>
    <property type="match status" value="2"/>
</dbReference>
<dbReference type="Gene3D" id="3.40.190.10">
    <property type="entry name" value="Periplasmic binding protein-like II"/>
    <property type="match status" value="2"/>
</dbReference>
<dbReference type="InterPro" id="IPR005467">
    <property type="entry name" value="His_kinase_dom"/>
</dbReference>
<dbReference type="GO" id="GO:0000155">
    <property type="term" value="F:phosphorelay sensor kinase activity"/>
    <property type="evidence" value="ECO:0007669"/>
    <property type="project" value="InterPro"/>
</dbReference>
<keyword evidence="7" id="KW-0732">Signal</keyword>
<dbReference type="InterPro" id="IPR000700">
    <property type="entry name" value="PAS-assoc_C"/>
</dbReference>
<dbReference type="SMART" id="SM00388">
    <property type="entry name" value="HisKA"/>
    <property type="match status" value="1"/>
</dbReference>
<dbReference type="Proteomes" id="UP000243205">
    <property type="component" value="Unassembled WGS sequence"/>
</dbReference>
<dbReference type="SMART" id="SM00091">
    <property type="entry name" value="PAS"/>
    <property type="match status" value="2"/>
</dbReference>
<dbReference type="InterPro" id="IPR036097">
    <property type="entry name" value="HisK_dim/P_sf"/>
</dbReference>
<protein>
    <recommendedName>
        <fullName evidence="2">histidine kinase</fullName>
        <ecNumber evidence="2">2.7.13.3</ecNumber>
    </recommendedName>
</protein>
<evidence type="ECO:0000256" key="5">
    <source>
        <dbReference type="ARBA" id="ARBA00022777"/>
    </source>
</evidence>
<dbReference type="CDD" id="cd00082">
    <property type="entry name" value="HisKA"/>
    <property type="match status" value="1"/>
</dbReference>
<dbReference type="InterPro" id="IPR052162">
    <property type="entry name" value="Sensor_kinase/Photoreceptor"/>
</dbReference>
<dbReference type="InterPro" id="IPR003661">
    <property type="entry name" value="HisK_dim/P_dom"/>
</dbReference>
<dbReference type="Pfam" id="PF12974">
    <property type="entry name" value="Phosphonate-bd"/>
    <property type="match status" value="1"/>
</dbReference>
<evidence type="ECO:0000313" key="11">
    <source>
        <dbReference type="EMBL" id="SDE12967.1"/>
    </source>
</evidence>
<name>A0A1G7AEU0_9BACT</name>
<dbReference type="InterPro" id="IPR036890">
    <property type="entry name" value="HATPase_C_sf"/>
</dbReference>
<dbReference type="NCBIfam" id="TIGR00229">
    <property type="entry name" value="sensory_box"/>
    <property type="match status" value="2"/>
</dbReference>
<keyword evidence="3" id="KW-0597">Phosphoprotein</keyword>
<dbReference type="CDD" id="cd00130">
    <property type="entry name" value="PAS"/>
    <property type="match status" value="2"/>
</dbReference>
<dbReference type="Gene3D" id="3.30.565.10">
    <property type="entry name" value="Histidine kinase-like ATPase, C-terminal domain"/>
    <property type="match status" value="1"/>
</dbReference>
<dbReference type="SMART" id="SM00387">
    <property type="entry name" value="HATPase_c"/>
    <property type="match status" value="1"/>
</dbReference>
<dbReference type="STRING" id="57664.SAMN05661003_1042"/>
<evidence type="ECO:0000259" key="9">
    <source>
        <dbReference type="PROSITE" id="PS50112"/>
    </source>
</evidence>
<keyword evidence="12" id="KW-1185">Reference proteome</keyword>
<evidence type="ECO:0000256" key="3">
    <source>
        <dbReference type="ARBA" id="ARBA00022553"/>
    </source>
</evidence>